<protein>
    <submittedName>
        <fullName evidence="1">Uncharacterized protein</fullName>
    </submittedName>
</protein>
<evidence type="ECO:0000313" key="2">
    <source>
        <dbReference type="Proteomes" id="UP000789326"/>
    </source>
</evidence>
<name>A0A9W4L1A1_9BACI</name>
<evidence type="ECO:0000313" key="1">
    <source>
        <dbReference type="EMBL" id="CAH0221101.1"/>
    </source>
</evidence>
<dbReference type="EMBL" id="CAKKMG010000028">
    <property type="protein sequence ID" value="CAH0221101.1"/>
    <property type="molecule type" value="Genomic_DNA"/>
</dbReference>
<accession>A0A9W4L1A1</accession>
<proteinExistence type="predicted"/>
<gene>
    <name evidence="1" type="ORF">SRABI133_02399</name>
</gene>
<sequence>MKKLLKRALIFAAPIIFKEVKKRWKNKRNQKEIKTAR</sequence>
<comment type="caution">
    <text evidence="1">The sequence shown here is derived from an EMBL/GenBank/DDBJ whole genome shotgun (WGS) entry which is preliminary data.</text>
</comment>
<reference evidence="1" key="1">
    <citation type="submission" date="2021-11" db="EMBL/GenBank/DDBJ databases">
        <authorList>
            <person name="Bulgarelli D."/>
        </authorList>
    </citation>
    <scope>NUCLEOTIDE SEQUENCE</scope>
    <source>
        <strain evidence="1">Bi133</strain>
    </source>
</reference>
<dbReference type="Proteomes" id="UP000789326">
    <property type="component" value="Unassembled WGS sequence"/>
</dbReference>
<dbReference type="AlphaFoldDB" id="A0A9W4L1A1"/>
<organism evidence="1 2">
    <name type="scientific">Peribacillus simplex</name>
    <dbReference type="NCBI Taxonomy" id="1478"/>
    <lineage>
        <taxon>Bacteria</taxon>
        <taxon>Bacillati</taxon>
        <taxon>Bacillota</taxon>
        <taxon>Bacilli</taxon>
        <taxon>Bacillales</taxon>
        <taxon>Bacillaceae</taxon>
        <taxon>Peribacillus</taxon>
    </lineage>
</organism>